<keyword evidence="1" id="KW-1133">Transmembrane helix</keyword>
<sequence length="43" mass="4309">VNFILERRQSSMVGPAGPTAVGFVLAVGVLLVGALPTGSPSKD</sequence>
<protein>
    <submittedName>
        <fullName evidence="2">Uncharacterized protein</fullName>
    </submittedName>
</protein>
<feature type="transmembrane region" description="Helical" evidence="1">
    <location>
        <begin position="12"/>
        <end position="35"/>
    </location>
</feature>
<accession>A0A382LLY0</accession>
<organism evidence="2">
    <name type="scientific">marine metagenome</name>
    <dbReference type="NCBI Taxonomy" id="408172"/>
    <lineage>
        <taxon>unclassified sequences</taxon>
        <taxon>metagenomes</taxon>
        <taxon>ecological metagenomes</taxon>
    </lineage>
</organism>
<keyword evidence="1" id="KW-0472">Membrane</keyword>
<feature type="non-terminal residue" evidence="2">
    <location>
        <position position="1"/>
    </location>
</feature>
<dbReference type="AlphaFoldDB" id="A0A382LLY0"/>
<evidence type="ECO:0000313" key="2">
    <source>
        <dbReference type="EMBL" id="SVC37620.1"/>
    </source>
</evidence>
<proteinExistence type="predicted"/>
<gene>
    <name evidence="2" type="ORF">METZ01_LOCUS290474</name>
</gene>
<dbReference type="EMBL" id="UINC01087875">
    <property type="protein sequence ID" value="SVC37620.1"/>
    <property type="molecule type" value="Genomic_DNA"/>
</dbReference>
<name>A0A382LLY0_9ZZZZ</name>
<keyword evidence="1" id="KW-0812">Transmembrane</keyword>
<evidence type="ECO:0000256" key="1">
    <source>
        <dbReference type="SAM" id="Phobius"/>
    </source>
</evidence>
<reference evidence="2" key="1">
    <citation type="submission" date="2018-05" db="EMBL/GenBank/DDBJ databases">
        <authorList>
            <person name="Lanie J.A."/>
            <person name="Ng W.-L."/>
            <person name="Kazmierczak K.M."/>
            <person name="Andrzejewski T.M."/>
            <person name="Davidsen T.M."/>
            <person name="Wayne K.J."/>
            <person name="Tettelin H."/>
            <person name="Glass J.I."/>
            <person name="Rusch D."/>
            <person name="Podicherti R."/>
            <person name="Tsui H.-C.T."/>
            <person name="Winkler M.E."/>
        </authorList>
    </citation>
    <scope>NUCLEOTIDE SEQUENCE</scope>
</reference>